<dbReference type="PROSITE" id="PS51387">
    <property type="entry name" value="FAD_PCMH"/>
    <property type="match status" value="1"/>
</dbReference>
<keyword evidence="3" id="KW-0285">Flavoprotein</keyword>
<dbReference type="InterPro" id="IPR006094">
    <property type="entry name" value="Oxid_FAD_bind_N"/>
</dbReference>
<evidence type="ECO:0000256" key="4">
    <source>
        <dbReference type="ARBA" id="ARBA00022827"/>
    </source>
</evidence>
<comment type="caution">
    <text evidence="7">The sequence shown here is derived from an EMBL/GenBank/DDBJ whole genome shotgun (WGS) entry which is preliminary data.</text>
</comment>
<dbReference type="PANTHER" id="PTHR42973">
    <property type="entry name" value="BINDING OXIDOREDUCTASE, PUTATIVE (AFU_ORTHOLOGUE AFUA_1G17690)-RELATED"/>
    <property type="match status" value="1"/>
</dbReference>
<dbReference type="Proteomes" id="UP001321749">
    <property type="component" value="Unassembled WGS sequence"/>
</dbReference>
<dbReference type="InterPro" id="IPR016167">
    <property type="entry name" value="FAD-bd_PCMH_sub1"/>
</dbReference>
<feature type="domain" description="FAD-binding PCMH-type" evidence="6">
    <location>
        <begin position="92"/>
        <end position="264"/>
    </location>
</feature>
<comment type="cofactor">
    <cofactor evidence="1">
        <name>FAD</name>
        <dbReference type="ChEBI" id="CHEBI:57692"/>
    </cofactor>
</comment>
<reference evidence="7" key="2">
    <citation type="submission" date="2023-06" db="EMBL/GenBank/DDBJ databases">
        <authorList>
            <consortium name="Lawrence Berkeley National Laboratory"/>
            <person name="Mondo S.J."/>
            <person name="Hensen N."/>
            <person name="Bonometti L."/>
            <person name="Westerberg I."/>
            <person name="Brannstrom I.O."/>
            <person name="Guillou S."/>
            <person name="Cros-Aarteil S."/>
            <person name="Calhoun S."/>
            <person name="Haridas S."/>
            <person name="Kuo A."/>
            <person name="Pangilinan J."/>
            <person name="Riley R."/>
            <person name="Labutti K."/>
            <person name="Andreopoulos B."/>
            <person name="Lipzen A."/>
            <person name="Chen C."/>
            <person name="Yanf M."/>
            <person name="Daum C."/>
            <person name="Ng V."/>
            <person name="Clum A."/>
            <person name="Steindorff A."/>
            <person name="Ohm R."/>
            <person name="Martin F."/>
            <person name="Silar P."/>
            <person name="Natvig D."/>
            <person name="Lalanne C."/>
            <person name="Gautier V."/>
            <person name="Ament-Velasquez S.L."/>
            <person name="Kruys A."/>
            <person name="Hutchinson M.I."/>
            <person name="Powell A.J."/>
            <person name="Barry K."/>
            <person name="Miller A.N."/>
            <person name="Grigoriev I.V."/>
            <person name="Debuchy R."/>
            <person name="Gladieux P."/>
            <person name="Thoren M.H."/>
            <person name="Johannesson H."/>
        </authorList>
    </citation>
    <scope>NUCLEOTIDE SEQUENCE</scope>
    <source>
        <strain evidence="7">PSN324</strain>
    </source>
</reference>
<proteinExistence type="inferred from homology"/>
<accession>A0AAV9HQT6</accession>
<dbReference type="InterPro" id="IPR050416">
    <property type="entry name" value="FAD-linked_Oxidoreductase"/>
</dbReference>
<keyword evidence="4" id="KW-0274">FAD</keyword>
<dbReference type="InterPro" id="IPR016166">
    <property type="entry name" value="FAD-bd_PCMH"/>
</dbReference>
<dbReference type="Gene3D" id="3.30.43.10">
    <property type="entry name" value="Uridine Diphospho-n-acetylenolpyruvylglucosamine Reductase, domain 2"/>
    <property type="match status" value="1"/>
</dbReference>
<sequence length="527" mass="58266">MASFSLRNLRVSWATLLRSFLFPLQLILLLPLTASSASSTSLPPRSGGGPTPQLPLDILATLTPILSPSSQVLLPSDPSFPLYTSRARGLEGAPTFLAVVLPATESDVSAAVRYANDRDLPFLAISGQHGSWTHLGRFRGIAISLQNLKSNQVRLEPDGRHAVLGGGTSVHDAVRYLWSRNRQTTMGMCECVGAVAVGLGGGHGFLQGRYGLAVDQWVSARVVLGSGEVVTVSEDENEDLWWGLRGAGHNFGIVTEARVKVYEPERGREKWAWEMFTFKGEQLEDVYAYASELLGWQQKELSHWTIWWWDQAVDKEKPVITFLFFHNGSPEELENLGKGIRELGPAAHRAGVVEYPDISAVFGITLLDPACQQGNPTNGMLRAADVEQYEVPALRKTYDLFSSKLSGDSRFAYSMIMLEGYSVQAVQAVPAESTAFGLRSQRVLQASDLTWARGNTTFDKEAQLFGQELWRALSGTAQKRSYPNYAFGDEGPEALYEPWRLQKLRSLKKKYDPEGRFGYFASFSESD</sequence>
<keyword evidence="5" id="KW-0560">Oxidoreductase</keyword>
<dbReference type="SUPFAM" id="SSF56176">
    <property type="entry name" value="FAD-binding/transporter-associated domain-like"/>
    <property type="match status" value="1"/>
</dbReference>
<dbReference type="Gene3D" id="3.40.462.20">
    <property type="match status" value="1"/>
</dbReference>
<name>A0AAV9HQT6_9PEZI</name>
<gene>
    <name evidence="7" type="ORF">QBC42DRAFT_287655</name>
</gene>
<evidence type="ECO:0000313" key="8">
    <source>
        <dbReference type="Proteomes" id="UP001321749"/>
    </source>
</evidence>
<evidence type="ECO:0000313" key="7">
    <source>
        <dbReference type="EMBL" id="KAK4461346.1"/>
    </source>
</evidence>
<dbReference type="Gene3D" id="3.30.465.10">
    <property type="match status" value="1"/>
</dbReference>
<evidence type="ECO:0000256" key="2">
    <source>
        <dbReference type="ARBA" id="ARBA00005466"/>
    </source>
</evidence>
<comment type="similarity">
    <text evidence="2">Belongs to the oxygen-dependent FAD-linked oxidoreductase family.</text>
</comment>
<evidence type="ECO:0000256" key="5">
    <source>
        <dbReference type="ARBA" id="ARBA00023002"/>
    </source>
</evidence>
<dbReference type="GO" id="GO:0016491">
    <property type="term" value="F:oxidoreductase activity"/>
    <property type="evidence" value="ECO:0007669"/>
    <property type="project" value="UniProtKB-KW"/>
</dbReference>
<dbReference type="GO" id="GO:0071949">
    <property type="term" value="F:FAD binding"/>
    <property type="evidence" value="ECO:0007669"/>
    <property type="project" value="InterPro"/>
</dbReference>
<dbReference type="PANTHER" id="PTHR42973:SF9">
    <property type="entry name" value="FAD-BINDING PCMH-TYPE DOMAIN-CONTAINING PROTEIN-RELATED"/>
    <property type="match status" value="1"/>
</dbReference>
<reference evidence="7" key="1">
    <citation type="journal article" date="2023" name="Mol. Phylogenet. Evol.">
        <title>Genome-scale phylogeny and comparative genomics of the fungal order Sordariales.</title>
        <authorList>
            <person name="Hensen N."/>
            <person name="Bonometti L."/>
            <person name="Westerberg I."/>
            <person name="Brannstrom I.O."/>
            <person name="Guillou S."/>
            <person name="Cros-Aarteil S."/>
            <person name="Calhoun S."/>
            <person name="Haridas S."/>
            <person name="Kuo A."/>
            <person name="Mondo S."/>
            <person name="Pangilinan J."/>
            <person name="Riley R."/>
            <person name="LaButti K."/>
            <person name="Andreopoulos B."/>
            <person name="Lipzen A."/>
            <person name="Chen C."/>
            <person name="Yan M."/>
            <person name="Daum C."/>
            <person name="Ng V."/>
            <person name="Clum A."/>
            <person name="Steindorff A."/>
            <person name="Ohm R.A."/>
            <person name="Martin F."/>
            <person name="Silar P."/>
            <person name="Natvig D.O."/>
            <person name="Lalanne C."/>
            <person name="Gautier V."/>
            <person name="Ament-Velasquez S.L."/>
            <person name="Kruys A."/>
            <person name="Hutchinson M.I."/>
            <person name="Powell A.J."/>
            <person name="Barry K."/>
            <person name="Miller A.N."/>
            <person name="Grigoriev I.V."/>
            <person name="Debuchy R."/>
            <person name="Gladieux P."/>
            <person name="Hiltunen Thoren M."/>
            <person name="Johannesson H."/>
        </authorList>
    </citation>
    <scope>NUCLEOTIDE SEQUENCE</scope>
    <source>
        <strain evidence="7">PSN324</strain>
    </source>
</reference>
<evidence type="ECO:0000256" key="1">
    <source>
        <dbReference type="ARBA" id="ARBA00001974"/>
    </source>
</evidence>
<dbReference type="AlphaFoldDB" id="A0AAV9HQT6"/>
<dbReference type="InterPro" id="IPR016169">
    <property type="entry name" value="FAD-bd_PCMH_sub2"/>
</dbReference>
<evidence type="ECO:0000256" key="3">
    <source>
        <dbReference type="ARBA" id="ARBA00022630"/>
    </source>
</evidence>
<dbReference type="Pfam" id="PF01565">
    <property type="entry name" value="FAD_binding_4"/>
    <property type="match status" value="1"/>
</dbReference>
<protein>
    <recommendedName>
        <fullName evidence="6">FAD-binding PCMH-type domain-containing protein</fullName>
    </recommendedName>
</protein>
<dbReference type="EMBL" id="MU864993">
    <property type="protein sequence ID" value="KAK4461346.1"/>
    <property type="molecule type" value="Genomic_DNA"/>
</dbReference>
<evidence type="ECO:0000259" key="6">
    <source>
        <dbReference type="PROSITE" id="PS51387"/>
    </source>
</evidence>
<keyword evidence="8" id="KW-1185">Reference proteome</keyword>
<organism evidence="7 8">
    <name type="scientific">Cladorrhinum samala</name>
    <dbReference type="NCBI Taxonomy" id="585594"/>
    <lineage>
        <taxon>Eukaryota</taxon>
        <taxon>Fungi</taxon>
        <taxon>Dikarya</taxon>
        <taxon>Ascomycota</taxon>
        <taxon>Pezizomycotina</taxon>
        <taxon>Sordariomycetes</taxon>
        <taxon>Sordariomycetidae</taxon>
        <taxon>Sordariales</taxon>
        <taxon>Podosporaceae</taxon>
        <taxon>Cladorrhinum</taxon>
    </lineage>
</organism>
<dbReference type="InterPro" id="IPR036318">
    <property type="entry name" value="FAD-bd_PCMH-like_sf"/>
</dbReference>